<evidence type="ECO:0000313" key="2">
    <source>
        <dbReference type="Proteomes" id="UP001516400"/>
    </source>
</evidence>
<dbReference type="EMBL" id="JABFTP020000185">
    <property type="protein sequence ID" value="KAL3285860.1"/>
    <property type="molecule type" value="Genomic_DNA"/>
</dbReference>
<keyword evidence="2" id="KW-1185">Reference proteome</keyword>
<dbReference type="AlphaFoldDB" id="A0ABD2P5J9"/>
<evidence type="ECO:0000313" key="1">
    <source>
        <dbReference type="EMBL" id="KAL3285860.1"/>
    </source>
</evidence>
<name>A0ABD2P5J9_9CUCU</name>
<accession>A0ABD2P5J9</accession>
<dbReference type="Proteomes" id="UP001516400">
    <property type="component" value="Unassembled WGS sequence"/>
</dbReference>
<comment type="caution">
    <text evidence="1">The sequence shown here is derived from an EMBL/GenBank/DDBJ whole genome shotgun (WGS) entry which is preliminary data.</text>
</comment>
<organism evidence="1 2">
    <name type="scientific">Cryptolaemus montrouzieri</name>
    <dbReference type="NCBI Taxonomy" id="559131"/>
    <lineage>
        <taxon>Eukaryota</taxon>
        <taxon>Metazoa</taxon>
        <taxon>Ecdysozoa</taxon>
        <taxon>Arthropoda</taxon>
        <taxon>Hexapoda</taxon>
        <taxon>Insecta</taxon>
        <taxon>Pterygota</taxon>
        <taxon>Neoptera</taxon>
        <taxon>Endopterygota</taxon>
        <taxon>Coleoptera</taxon>
        <taxon>Polyphaga</taxon>
        <taxon>Cucujiformia</taxon>
        <taxon>Coccinelloidea</taxon>
        <taxon>Coccinellidae</taxon>
        <taxon>Scymninae</taxon>
        <taxon>Scymnini</taxon>
        <taxon>Cryptolaemus</taxon>
    </lineage>
</organism>
<reference evidence="1 2" key="1">
    <citation type="journal article" date="2021" name="BMC Biol.">
        <title>Horizontally acquired antibacterial genes associated with adaptive radiation of ladybird beetles.</title>
        <authorList>
            <person name="Li H.S."/>
            <person name="Tang X.F."/>
            <person name="Huang Y.H."/>
            <person name="Xu Z.Y."/>
            <person name="Chen M.L."/>
            <person name="Du X.Y."/>
            <person name="Qiu B.Y."/>
            <person name="Chen P.T."/>
            <person name="Zhang W."/>
            <person name="Slipinski A."/>
            <person name="Escalona H.E."/>
            <person name="Waterhouse R.M."/>
            <person name="Zwick A."/>
            <person name="Pang H."/>
        </authorList>
    </citation>
    <scope>NUCLEOTIDE SEQUENCE [LARGE SCALE GENOMIC DNA]</scope>
    <source>
        <strain evidence="1">SYSU2018</strain>
    </source>
</reference>
<feature type="non-terminal residue" evidence="1">
    <location>
        <position position="1"/>
    </location>
</feature>
<protein>
    <submittedName>
        <fullName evidence="1">Uncharacterized protein</fullName>
    </submittedName>
</protein>
<gene>
    <name evidence="1" type="ORF">HHI36_000380</name>
</gene>
<proteinExistence type="predicted"/>
<sequence>EVEEGWQQIKTCITEAAAESVGERTININAKKNIKSWYCKEVKELADMKRKNYLLYLSSLTETNRKRYVENRNKANAAIRAIKRNTPSPDIWEKYFTELYQDEETTDTWLNEDETPDDVSITEEELRKIIQKLKTGKPREQTLSRTNC</sequence>